<name>B4F372_RHOHA</name>
<organism evidence="1">
    <name type="scientific">Rhodococcus hoagii</name>
    <name type="common">Corynebacterium equii</name>
    <dbReference type="NCBI Taxonomy" id="43767"/>
    <lineage>
        <taxon>Bacteria</taxon>
        <taxon>Bacillati</taxon>
        <taxon>Actinomycetota</taxon>
        <taxon>Actinomycetes</taxon>
        <taxon>Mycobacteriales</taxon>
        <taxon>Nocardiaceae</taxon>
        <taxon>Prescottella</taxon>
    </lineage>
</organism>
<protein>
    <submittedName>
        <fullName evidence="1">Uncharacterized protein</fullName>
    </submittedName>
</protein>
<sequence length="281" mass="30624">MPPMNNPAARLAHVLRQVRGHRDGEATNVVFKSVLGSRDDAELARDFANLLSLPDLVVSSVSEAADPEHEDLDWLFQWRPAVTNALNQAWAFTSAIQGVKQQYSGEHLVHLEACGVLLSRAKFEPRIDPSTIESLREQTQALHEELLQADSLPADLRSFMLDHLDRILRALREFALRGAAALRDAVDQTVGAYVTTGMVLRERTSDPNTRSWVERFKSVLAAVGAVTTVATGMLALPAAAEEAINVLTSTEDTTSQPTVIVKEWTVGIDESSSDTGESVSG</sequence>
<dbReference type="EMBL" id="AM947676">
    <property type="protein sequence ID" value="CAQ30346.1"/>
    <property type="molecule type" value="Genomic_DNA"/>
</dbReference>
<geneLocation type="plasmid" evidence="1">
    <name>pVAPB1593</name>
</geneLocation>
<evidence type="ECO:0000313" key="1">
    <source>
        <dbReference type="EMBL" id="CAQ30346.1"/>
    </source>
</evidence>
<accession>B4F372</accession>
<keyword evidence="1" id="KW-0614">Plasmid</keyword>
<dbReference type="AlphaFoldDB" id="B4F372"/>
<gene>
    <name evidence="1" type="ORF">pVAPB_0820</name>
</gene>
<proteinExistence type="predicted"/>
<reference evidence="1" key="1">
    <citation type="journal article" date="2008" name="J. Bacteriol.">
        <title>Evolution of the Rhodococcus equi vap pathogenicity island seen through comparison of host-associated vapA and vapB virulence plasmids.</title>
        <authorList>
            <person name="Letek M."/>
            <person name="Ocampo-Sosa A.A."/>
            <person name="Sanders M."/>
            <person name="Fogarty U."/>
            <person name="Buckley T."/>
            <person name="Leadon D.P."/>
            <person name="Gonzalez P."/>
            <person name="Scortti M."/>
            <person name="Meijer W.G."/>
            <person name="Parkhill J."/>
            <person name="Bentley S."/>
            <person name="Vazquez-Boland J.A."/>
        </authorList>
    </citation>
    <scope>NUCLEOTIDE SEQUENCE [LARGE SCALE GENOMIC DNA]</scope>
    <source>
        <strain evidence="1">PAM1593</strain>
        <plasmid evidence="1">pVAPB1593</plasmid>
    </source>
</reference>